<dbReference type="SUPFAM" id="SSF55729">
    <property type="entry name" value="Acyl-CoA N-acyltransferases (Nat)"/>
    <property type="match status" value="1"/>
</dbReference>
<dbReference type="Pfam" id="PF14542">
    <property type="entry name" value="Acetyltransf_CG"/>
    <property type="match status" value="1"/>
</dbReference>
<organism evidence="2">
    <name type="scientific">uncultured Solirubrobacteraceae bacterium</name>
    <dbReference type="NCBI Taxonomy" id="1162706"/>
    <lineage>
        <taxon>Bacteria</taxon>
        <taxon>Bacillati</taxon>
        <taxon>Actinomycetota</taxon>
        <taxon>Thermoleophilia</taxon>
        <taxon>Solirubrobacterales</taxon>
        <taxon>Solirubrobacteraceae</taxon>
        <taxon>environmental samples</taxon>
    </lineage>
</organism>
<dbReference type="InterPro" id="IPR045057">
    <property type="entry name" value="Gcn5-rel_NAT"/>
</dbReference>
<protein>
    <recommendedName>
        <fullName evidence="1">N-acetyltransferase domain-containing protein</fullName>
    </recommendedName>
</protein>
<name>A0A6J4RJU3_9ACTN</name>
<dbReference type="InterPro" id="IPR031165">
    <property type="entry name" value="GNAT_YJDJ"/>
</dbReference>
<dbReference type="PROSITE" id="PS51729">
    <property type="entry name" value="GNAT_YJDJ"/>
    <property type="match status" value="1"/>
</dbReference>
<feature type="non-terminal residue" evidence="2">
    <location>
        <position position="1"/>
    </location>
</feature>
<proteinExistence type="predicted"/>
<gene>
    <name evidence="2" type="ORF">AVDCRST_MAG69-225</name>
</gene>
<evidence type="ECO:0000259" key="1">
    <source>
        <dbReference type="PROSITE" id="PS51729"/>
    </source>
</evidence>
<dbReference type="InterPro" id="IPR016181">
    <property type="entry name" value="Acyl_CoA_acyltransferase"/>
</dbReference>
<dbReference type="AlphaFoldDB" id="A0A6J4RJU3"/>
<dbReference type="EMBL" id="CADCVP010000030">
    <property type="protein sequence ID" value="CAA9472959.1"/>
    <property type="molecule type" value="Genomic_DNA"/>
</dbReference>
<feature type="domain" description="N-acetyltransferase" evidence="1">
    <location>
        <begin position="1"/>
        <end position="62"/>
    </location>
</feature>
<evidence type="ECO:0000313" key="2">
    <source>
        <dbReference type="EMBL" id="CAA9472959.1"/>
    </source>
</evidence>
<accession>A0A6J4RJU3</accession>
<sequence>SGREISMTHTEIDSRFEGKGIGSGLARGALDDVRSRELSVLPHCSFISGYIQRHDEYLELVPTDRRAEFGL</sequence>
<dbReference type="Gene3D" id="3.40.630.30">
    <property type="match status" value="1"/>
</dbReference>
<reference evidence="2" key="1">
    <citation type="submission" date="2020-02" db="EMBL/GenBank/DDBJ databases">
        <authorList>
            <person name="Meier V. D."/>
        </authorList>
    </citation>
    <scope>NUCLEOTIDE SEQUENCE</scope>
    <source>
        <strain evidence="2">AVDCRST_MAG69</strain>
    </source>
</reference>
<dbReference type="PANTHER" id="PTHR31435:SF10">
    <property type="entry name" value="BSR4717 PROTEIN"/>
    <property type="match status" value="1"/>
</dbReference>
<dbReference type="PANTHER" id="PTHR31435">
    <property type="entry name" value="PROTEIN NATD1"/>
    <property type="match status" value="1"/>
</dbReference>